<evidence type="ECO:0000313" key="3">
    <source>
        <dbReference type="Proteomes" id="UP001224890"/>
    </source>
</evidence>
<organism evidence="2 3">
    <name type="scientific">Colletotrichum godetiae</name>
    <dbReference type="NCBI Taxonomy" id="1209918"/>
    <lineage>
        <taxon>Eukaryota</taxon>
        <taxon>Fungi</taxon>
        <taxon>Dikarya</taxon>
        <taxon>Ascomycota</taxon>
        <taxon>Pezizomycotina</taxon>
        <taxon>Sordariomycetes</taxon>
        <taxon>Hypocreomycetidae</taxon>
        <taxon>Glomerellales</taxon>
        <taxon>Glomerellaceae</taxon>
        <taxon>Colletotrichum</taxon>
        <taxon>Colletotrichum acutatum species complex</taxon>
    </lineage>
</organism>
<keyword evidence="1" id="KW-0732">Signal</keyword>
<evidence type="ECO:0000313" key="2">
    <source>
        <dbReference type="EMBL" id="KAK1690662.1"/>
    </source>
</evidence>
<name>A0AAJ0AW33_9PEZI</name>
<feature type="chain" id="PRO_5042493568" description="Secreted protein" evidence="1">
    <location>
        <begin position="23"/>
        <end position="77"/>
    </location>
</feature>
<sequence>MPASTSLFTPCGIAFCLFGSEAAGLEGVGNSDVCGWEVRCVMGGTWVSVLVRDSGTICADDRGPADSTLGVSAPVGW</sequence>
<evidence type="ECO:0008006" key="4">
    <source>
        <dbReference type="Google" id="ProtNLM"/>
    </source>
</evidence>
<dbReference type="GeneID" id="85451160"/>
<dbReference type="RefSeq" id="XP_060434357.1">
    <property type="nucleotide sequence ID" value="XM_060566634.1"/>
</dbReference>
<feature type="signal peptide" evidence="1">
    <location>
        <begin position="1"/>
        <end position="22"/>
    </location>
</feature>
<reference evidence="2" key="1">
    <citation type="submission" date="2021-06" db="EMBL/GenBank/DDBJ databases">
        <title>Comparative genomics, transcriptomics and evolutionary studies reveal genomic signatures of adaptation to plant cell wall in hemibiotrophic fungi.</title>
        <authorList>
            <consortium name="DOE Joint Genome Institute"/>
            <person name="Baroncelli R."/>
            <person name="Diaz J.F."/>
            <person name="Benocci T."/>
            <person name="Peng M."/>
            <person name="Battaglia E."/>
            <person name="Haridas S."/>
            <person name="Andreopoulos W."/>
            <person name="Labutti K."/>
            <person name="Pangilinan J."/>
            <person name="Floch G.L."/>
            <person name="Makela M.R."/>
            <person name="Henrissat B."/>
            <person name="Grigoriev I.V."/>
            <person name="Crouch J.A."/>
            <person name="De Vries R.P."/>
            <person name="Sukno S.A."/>
            <person name="Thon M.R."/>
        </authorList>
    </citation>
    <scope>NUCLEOTIDE SEQUENCE</scope>
    <source>
        <strain evidence="2">CBS 193.32</strain>
    </source>
</reference>
<gene>
    <name evidence="2" type="ORF">BDP55DRAFT_302257</name>
</gene>
<keyword evidence="3" id="KW-1185">Reference proteome</keyword>
<accession>A0AAJ0AW33</accession>
<dbReference type="Proteomes" id="UP001224890">
    <property type="component" value="Unassembled WGS sequence"/>
</dbReference>
<evidence type="ECO:0000256" key="1">
    <source>
        <dbReference type="SAM" id="SignalP"/>
    </source>
</evidence>
<dbReference type="AlphaFoldDB" id="A0AAJ0AW33"/>
<protein>
    <recommendedName>
        <fullName evidence="4">Secreted protein</fullName>
    </recommendedName>
</protein>
<comment type="caution">
    <text evidence="2">The sequence shown here is derived from an EMBL/GenBank/DDBJ whole genome shotgun (WGS) entry which is preliminary data.</text>
</comment>
<dbReference type="EMBL" id="JAHMHR010000005">
    <property type="protein sequence ID" value="KAK1690662.1"/>
    <property type="molecule type" value="Genomic_DNA"/>
</dbReference>
<proteinExistence type="predicted"/>